<sequence>MRTFERVCLYYGFRPSFRLFMYIYDILIPQADFGFISFRAHQGRKLFDSFEESIQEFKWHYFKVLPSPGKHAFWLDDEGNPFPWVYWNLEVKDFKIHKLDPLKTAAYSLLDNMAKQNKLDRFKAMTADTSKMPPRSILPTPTMVVASSTPAGSSSQVPPTSVSSDRSKAKKDPPKRERPEIVDVEGEVGVKEDPTADLRLKRRKRQVKDDAIMDRILGADSTWKHEGHPVDLAFPEGFCFREALDVGLISASVRKPLLMMPPEQLLGESHQYACKSLACM</sequence>
<dbReference type="EMBL" id="JASCZI010271987">
    <property type="protein sequence ID" value="MED6218857.1"/>
    <property type="molecule type" value="Genomic_DNA"/>
</dbReference>
<proteinExistence type="predicted"/>
<gene>
    <name evidence="2" type="ORF">PIB30_030416</name>
</gene>
<feature type="compositionally biased region" description="Low complexity" evidence="1">
    <location>
        <begin position="153"/>
        <end position="164"/>
    </location>
</feature>
<name>A0ABU6ZAA5_9FABA</name>
<feature type="compositionally biased region" description="Basic and acidic residues" evidence="1">
    <location>
        <begin position="165"/>
        <end position="180"/>
    </location>
</feature>
<protein>
    <submittedName>
        <fullName evidence="2">Uncharacterized protein</fullName>
    </submittedName>
</protein>
<accession>A0ABU6ZAA5</accession>
<keyword evidence="3" id="KW-1185">Reference proteome</keyword>
<comment type="caution">
    <text evidence="2">The sequence shown here is derived from an EMBL/GenBank/DDBJ whole genome shotgun (WGS) entry which is preliminary data.</text>
</comment>
<evidence type="ECO:0000313" key="2">
    <source>
        <dbReference type="EMBL" id="MED6218857.1"/>
    </source>
</evidence>
<reference evidence="2 3" key="1">
    <citation type="journal article" date="2023" name="Plants (Basel)">
        <title>Bridging the Gap: Combining Genomics and Transcriptomics Approaches to Understand Stylosanthes scabra, an Orphan Legume from the Brazilian Caatinga.</title>
        <authorList>
            <person name="Ferreira-Neto J.R.C."/>
            <person name="da Silva M.D."/>
            <person name="Binneck E."/>
            <person name="de Melo N.F."/>
            <person name="da Silva R.H."/>
            <person name="de Melo A.L.T.M."/>
            <person name="Pandolfi V."/>
            <person name="Bustamante F.O."/>
            <person name="Brasileiro-Vidal A.C."/>
            <person name="Benko-Iseppon A.M."/>
        </authorList>
    </citation>
    <scope>NUCLEOTIDE SEQUENCE [LARGE SCALE GENOMIC DNA]</scope>
    <source>
        <tissue evidence="2">Leaves</tissue>
    </source>
</reference>
<organism evidence="2 3">
    <name type="scientific">Stylosanthes scabra</name>
    <dbReference type="NCBI Taxonomy" id="79078"/>
    <lineage>
        <taxon>Eukaryota</taxon>
        <taxon>Viridiplantae</taxon>
        <taxon>Streptophyta</taxon>
        <taxon>Embryophyta</taxon>
        <taxon>Tracheophyta</taxon>
        <taxon>Spermatophyta</taxon>
        <taxon>Magnoliopsida</taxon>
        <taxon>eudicotyledons</taxon>
        <taxon>Gunneridae</taxon>
        <taxon>Pentapetalae</taxon>
        <taxon>rosids</taxon>
        <taxon>fabids</taxon>
        <taxon>Fabales</taxon>
        <taxon>Fabaceae</taxon>
        <taxon>Papilionoideae</taxon>
        <taxon>50 kb inversion clade</taxon>
        <taxon>dalbergioids sensu lato</taxon>
        <taxon>Dalbergieae</taxon>
        <taxon>Pterocarpus clade</taxon>
        <taxon>Stylosanthes</taxon>
    </lineage>
</organism>
<evidence type="ECO:0000256" key="1">
    <source>
        <dbReference type="SAM" id="MobiDB-lite"/>
    </source>
</evidence>
<feature type="region of interest" description="Disordered" evidence="1">
    <location>
        <begin position="130"/>
        <end position="180"/>
    </location>
</feature>
<dbReference type="Proteomes" id="UP001341840">
    <property type="component" value="Unassembled WGS sequence"/>
</dbReference>
<evidence type="ECO:0000313" key="3">
    <source>
        <dbReference type="Proteomes" id="UP001341840"/>
    </source>
</evidence>